<keyword evidence="1" id="KW-0812">Transmembrane</keyword>
<dbReference type="GO" id="GO:0005886">
    <property type="term" value="C:plasma membrane"/>
    <property type="evidence" value="ECO:0007669"/>
    <property type="project" value="InterPro"/>
</dbReference>
<keyword evidence="1" id="KW-0472">Membrane</keyword>
<dbReference type="PIRSF" id="PIRSF016661">
    <property type="entry name" value="BioY"/>
    <property type="match status" value="1"/>
</dbReference>
<feature type="transmembrane region" description="Helical" evidence="1">
    <location>
        <begin position="105"/>
        <end position="122"/>
    </location>
</feature>
<dbReference type="InterPro" id="IPR003784">
    <property type="entry name" value="BioY"/>
</dbReference>
<accession>A0A6J5YI03</accession>
<proteinExistence type="predicted"/>
<feature type="transmembrane region" description="Helical" evidence="1">
    <location>
        <begin position="46"/>
        <end position="65"/>
    </location>
</feature>
<feature type="transmembrane region" description="Helical" evidence="1">
    <location>
        <begin position="72"/>
        <end position="93"/>
    </location>
</feature>
<name>A0A6J5YI03_9ZZZZ</name>
<protein>
    <submittedName>
        <fullName evidence="2">Unannotated protein</fullName>
    </submittedName>
</protein>
<dbReference type="PANTHER" id="PTHR34295:SF1">
    <property type="entry name" value="BIOTIN TRANSPORTER BIOY"/>
    <property type="match status" value="1"/>
</dbReference>
<dbReference type="Gene3D" id="1.10.1760.20">
    <property type="match status" value="1"/>
</dbReference>
<keyword evidence="1" id="KW-1133">Transmembrane helix</keyword>
<dbReference type="PANTHER" id="PTHR34295">
    <property type="entry name" value="BIOTIN TRANSPORTER BIOY"/>
    <property type="match status" value="1"/>
</dbReference>
<feature type="transmembrane region" description="Helical" evidence="1">
    <location>
        <begin position="21"/>
        <end position="40"/>
    </location>
</feature>
<dbReference type="GO" id="GO:0015225">
    <property type="term" value="F:biotin transmembrane transporter activity"/>
    <property type="evidence" value="ECO:0007669"/>
    <property type="project" value="InterPro"/>
</dbReference>
<organism evidence="2">
    <name type="scientific">freshwater metagenome</name>
    <dbReference type="NCBI Taxonomy" id="449393"/>
    <lineage>
        <taxon>unclassified sequences</taxon>
        <taxon>metagenomes</taxon>
        <taxon>ecological metagenomes</taxon>
    </lineage>
</organism>
<feature type="transmembrane region" description="Helical" evidence="1">
    <location>
        <begin position="164"/>
        <end position="190"/>
    </location>
</feature>
<sequence>MSIQSGSLRATIFPHSTALTHALFVVGGVGFITLLAQIAIPVPGSPVPVTGQTLAVLLIGTTYGARLGVLTFATYLLAGIAGAPIFAPSATAANHGIDRLLSATGGYLVGMLVASLVLGYLADKKADQKFRTSFPALLFGDAIIFTFGLLWLQASLNLTWAQTISAGFTPFILGEAIKIAITATSLPLVWRRISRSLNR</sequence>
<reference evidence="2" key="1">
    <citation type="submission" date="2020-05" db="EMBL/GenBank/DDBJ databases">
        <authorList>
            <person name="Chiriac C."/>
            <person name="Salcher M."/>
            <person name="Ghai R."/>
            <person name="Kavagutti S V."/>
        </authorList>
    </citation>
    <scope>NUCLEOTIDE SEQUENCE</scope>
</reference>
<gene>
    <name evidence="2" type="ORF">UFOPK3820_00050</name>
</gene>
<evidence type="ECO:0000256" key="1">
    <source>
        <dbReference type="SAM" id="Phobius"/>
    </source>
</evidence>
<dbReference type="EMBL" id="CAESAB010000001">
    <property type="protein sequence ID" value="CAB4329654.1"/>
    <property type="molecule type" value="Genomic_DNA"/>
</dbReference>
<dbReference type="AlphaFoldDB" id="A0A6J5YI03"/>
<dbReference type="Pfam" id="PF02632">
    <property type="entry name" value="BioY"/>
    <property type="match status" value="1"/>
</dbReference>
<feature type="transmembrane region" description="Helical" evidence="1">
    <location>
        <begin position="134"/>
        <end position="152"/>
    </location>
</feature>
<evidence type="ECO:0000313" key="2">
    <source>
        <dbReference type="EMBL" id="CAB4329654.1"/>
    </source>
</evidence>